<evidence type="ECO:0000313" key="4">
    <source>
        <dbReference type="EMBL" id="TCZ69303.1"/>
    </source>
</evidence>
<evidence type="ECO:0000259" key="3">
    <source>
        <dbReference type="PROSITE" id="PS51186"/>
    </source>
</evidence>
<comment type="caution">
    <text evidence="4">The sequence shown here is derived from an EMBL/GenBank/DDBJ whole genome shotgun (WGS) entry which is preliminary data.</text>
</comment>
<keyword evidence="5" id="KW-1185">Reference proteome</keyword>
<dbReference type="AlphaFoldDB" id="A0A4R4E0X8"/>
<keyword evidence="1 4" id="KW-0808">Transferase</keyword>
<dbReference type="Pfam" id="PF00583">
    <property type="entry name" value="Acetyltransf_1"/>
    <property type="match status" value="1"/>
</dbReference>
<gene>
    <name evidence="4" type="ORF">E0486_12365</name>
</gene>
<dbReference type="EMBL" id="SKFH01000022">
    <property type="protein sequence ID" value="TCZ69303.1"/>
    <property type="molecule type" value="Genomic_DNA"/>
</dbReference>
<evidence type="ECO:0000256" key="1">
    <source>
        <dbReference type="ARBA" id="ARBA00022679"/>
    </source>
</evidence>
<name>A0A4R4E0X8_9BACT</name>
<dbReference type="InterPro" id="IPR016181">
    <property type="entry name" value="Acyl_CoA_acyltransferase"/>
</dbReference>
<dbReference type="RefSeq" id="WP_131852495.1">
    <property type="nucleotide sequence ID" value="NZ_SKFH01000022.1"/>
</dbReference>
<dbReference type="Gene3D" id="3.40.630.30">
    <property type="match status" value="1"/>
</dbReference>
<dbReference type="PANTHER" id="PTHR43877">
    <property type="entry name" value="AMINOALKYLPHOSPHONATE N-ACETYLTRANSFERASE-RELATED-RELATED"/>
    <property type="match status" value="1"/>
</dbReference>
<feature type="domain" description="N-acetyltransferase" evidence="3">
    <location>
        <begin position="2"/>
        <end position="171"/>
    </location>
</feature>
<accession>A0A4R4E0X8</accession>
<evidence type="ECO:0000256" key="2">
    <source>
        <dbReference type="ARBA" id="ARBA00023315"/>
    </source>
</evidence>
<dbReference type="GO" id="GO:0016747">
    <property type="term" value="F:acyltransferase activity, transferring groups other than amino-acyl groups"/>
    <property type="evidence" value="ECO:0007669"/>
    <property type="project" value="InterPro"/>
</dbReference>
<proteinExistence type="predicted"/>
<sequence length="171" mass="19505">MTTIRPATPDDAALLSRLAADTFVESHGRSAAPDDIETYKREKYTEAILHAELLDASNHYQLLFDGDEAAGFSKVVYNEPCPGRAEQPLAKLERLYLLASFHDRRLGGTLFDFVVAEAKAAGQKGIWLYVWTENERALRFYRKKGFVEVGRYDFRLSPTHTNPNYRMLLLF</sequence>
<dbReference type="InterPro" id="IPR050832">
    <property type="entry name" value="Bact_Acetyltransf"/>
</dbReference>
<dbReference type="InterPro" id="IPR000182">
    <property type="entry name" value="GNAT_dom"/>
</dbReference>
<dbReference type="SUPFAM" id="SSF55729">
    <property type="entry name" value="Acyl-CoA N-acyltransferases (Nat)"/>
    <property type="match status" value="1"/>
</dbReference>
<reference evidence="4 5" key="1">
    <citation type="submission" date="2019-03" db="EMBL/GenBank/DDBJ databases">
        <authorList>
            <person name="Kim M.K.M."/>
        </authorList>
    </citation>
    <scope>NUCLEOTIDE SEQUENCE [LARGE SCALE GENOMIC DNA]</scope>
    <source>
        <strain evidence="4 5">17J68-15</strain>
    </source>
</reference>
<protein>
    <submittedName>
        <fullName evidence="4">GNAT family N-acetyltransferase</fullName>
    </submittedName>
</protein>
<evidence type="ECO:0000313" key="5">
    <source>
        <dbReference type="Proteomes" id="UP000295164"/>
    </source>
</evidence>
<organism evidence="4 5">
    <name type="scientific">Flaviaesturariibacter aridisoli</name>
    <dbReference type="NCBI Taxonomy" id="2545761"/>
    <lineage>
        <taxon>Bacteria</taxon>
        <taxon>Pseudomonadati</taxon>
        <taxon>Bacteroidota</taxon>
        <taxon>Chitinophagia</taxon>
        <taxon>Chitinophagales</taxon>
        <taxon>Chitinophagaceae</taxon>
        <taxon>Flaviaestuariibacter</taxon>
    </lineage>
</organism>
<dbReference type="OrthoDB" id="7205533at2"/>
<keyword evidence="2" id="KW-0012">Acyltransferase</keyword>
<dbReference type="PROSITE" id="PS51186">
    <property type="entry name" value="GNAT"/>
    <property type="match status" value="1"/>
</dbReference>
<dbReference type="Proteomes" id="UP000295164">
    <property type="component" value="Unassembled WGS sequence"/>
</dbReference>